<dbReference type="EMBL" id="FNPR01000001">
    <property type="protein sequence ID" value="SDY11005.1"/>
    <property type="molecule type" value="Genomic_DNA"/>
</dbReference>
<dbReference type="InterPro" id="IPR016181">
    <property type="entry name" value="Acyl_CoA_acyltransferase"/>
</dbReference>
<keyword evidence="3" id="KW-1185">Reference proteome</keyword>
<feature type="domain" description="N-acetyltransferase" evidence="1">
    <location>
        <begin position="110"/>
        <end position="244"/>
    </location>
</feature>
<proteinExistence type="predicted"/>
<dbReference type="Pfam" id="PF00583">
    <property type="entry name" value="Acetyltransf_1"/>
    <property type="match status" value="1"/>
</dbReference>
<name>A0A1H3H703_9RHOB</name>
<keyword evidence="2" id="KW-0808">Transferase</keyword>
<reference evidence="2 3" key="1">
    <citation type="submission" date="2016-10" db="EMBL/GenBank/DDBJ databases">
        <authorList>
            <person name="de Groot N.N."/>
        </authorList>
    </citation>
    <scope>NUCLEOTIDE SEQUENCE [LARGE SCALE GENOMIC DNA]</scope>
    <source>
        <strain evidence="2 3">DSM 24677</strain>
    </source>
</reference>
<dbReference type="GO" id="GO:0016747">
    <property type="term" value="F:acyltransferase activity, transferring groups other than amino-acyl groups"/>
    <property type="evidence" value="ECO:0007669"/>
    <property type="project" value="InterPro"/>
</dbReference>
<organism evidence="2 3">
    <name type="scientific">Lentibacter algarum</name>
    <dbReference type="NCBI Taxonomy" id="576131"/>
    <lineage>
        <taxon>Bacteria</taxon>
        <taxon>Pseudomonadati</taxon>
        <taxon>Pseudomonadota</taxon>
        <taxon>Alphaproteobacteria</taxon>
        <taxon>Rhodobacterales</taxon>
        <taxon>Roseobacteraceae</taxon>
        <taxon>Lentibacter</taxon>
    </lineage>
</organism>
<dbReference type="Proteomes" id="UP000199026">
    <property type="component" value="Unassembled WGS sequence"/>
</dbReference>
<dbReference type="OrthoDB" id="7301318at2"/>
<dbReference type="GeneID" id="78123046"/>
<evidence type="ECO:0000259" key="1">
    <source>
        <dbReference type="PROSITE" id="PS51186"/>
    </source>
</evidence>
<sequence>MTLPSIQKIYDVVDGTWPAAEYMQTGPWLFRRGAGGGQRVSATTARGPFTVEDIATAEAQMKAMGQPNLFMIREGDETLDALLAEQGYVIHDPVTAYVAPVSIFAEKHPPRICALLAWEPLAIMLDIWAKGGITEGRIDVMHRAQGPKTGLIGRLNDHPAAAAFCAIHDGVAMVHALEVLPHQRHQSMGKFAMYELAHWAARNGASHISLVVTQANQAGNALYTSLGMTSVGQYHYRLKKEGQT</sequence>
<dbReference type="STRING" id="576131.SAMN05444486_101239"/>
<dbReference type="InterPro" id="IPR000182">
    <property type="entry name" value="GNAT_dom"/>
</dbReference>
<dbReference type="SUPFAM" id="SSF55729">
    <property type="entry name" value="Acyl-CoA N-acyltransferases (Nat)"/>
    <property type="match status" value="1"/>
</dbReference>
<dbReference type="PROSITE" id="PS51186">
    <property type="entry name" value="GNAT"/>
    <property type="match status" value="1"/>
</dbReference>
<dbReference type="Gene3D" id="3.40.630.30">
    <property type="match status" value="1"/>
</dbReference>
<evidence type="ECO:0000313" key="2">
    <source>
        <dbReference type="EMBL" id="SDY11005.1"/>
    </source>
</evidence>
<gene>
    <name evidence="2" type="ORF">SAMN05444486_101239</name>
</gene>
<accession>A0A1H3H703</accession>
<dbReference type="RefSeq" id="WP_089887170.1">
    <property type="nucleotide sequence ID" value="NZ_CALJFH010000018.1"/>
</dbReference>
<dbReference type="AlphaFoldDB" id="A0A1H3H703"/>
<protein>
    <submittedName>
        <fullName evidence="2">Acetyltransferase (GNAT) family protein</fullName>
    </submittedName>
</protein>
<evidence type="ECO:0000313" key="3">
    <source>
        <dbReference type="Proteomes" id="UP000199026"/>
    </source>
</evidence>